<dbReference type="Proteomes" id="UP001165586">
    <property type="component" value="Unassembled WGS sequence"/>
</dbReference>
<dbReference type="PANTHER" id="PTHR43816">
    <property type="entry name" value="NICOTINAMIDE PHOSPHORIBOSYLTRANSFERASE"/>
    <property type="match status" value="1"/>
</dbReference>
<sequence>WLVDGFNEDFFQQPKDVIVPKFKKAVDKYLGGDVVPADGVAALHDLGYLPLKIKSVPEGYLVHMKLPVLTVQNTLPDFYWLVNYLETLISCELWPVATAATIAFNYRILCEYGAARTCDNLDHIQWQCHDFAARGNMGMWANSLTGLGHLTAFTGTDSFFALERVIEQYKVNEEYLYGMGVNATEHSVMCMGKKSDELKTFERLITEVYPTGILSIVSDTWDYWQVLTDFVPRLSDVINERDGKVVFRPDSGNPADIICGFPYHKLNTTSTIQKQLESLSAKLNDYFYYQSTMYKINMVTGQDGVYCYEQVESAPVKGSIELLWETFGGHVNEKGFKVLNPKVGLIYGDSITLDVCKDVFERLVAKG</sequence>
<evidence type="ECO:0000259" key="8">
    <source>
        <dbReference type="Pfam" id="PF04095"/>
    </source>
</evidence>
<evidence type="ECO:0000313" key="10">
    <source>
        <dbReference type="Proteomes" id="UP001165586"/>
    </source>
</evidence>
<name>A0ABT2H9X0_9MICO</name>
<organism evidence="9 10">
    <name type="scientific">Herbiconiux daphne</name>
    <dbReference type="NCBI Taxonomy" id="2970914"/>
    <lineage>
        <taxon>Bacteria</taxon>
        <taxon>Bacillati</taxon>
        <taxon>Actinomycetota</taxon>
        <taxon>Actinomycetes</taxon>
        <taxon>Micrococcales</taxon>
        <taxon>Microbacteriaceae</taxon>
        <taxon>Herbiconiux</taxon>
    </lineage>
</organism>
<evidence type="ECO:0000256" key="1">
    <source>
        <dbReference type="ARBA" id="ARBA00010897"/>
    </source>
</evidence>
<comment type="caution">
    <text evidence="9">The sequence shown here is derived from an EMBL/GenBank/DDBJ whole genome shotgun (WGS) entry which is preliminary data.</text>
</comment>
<comment type="similarity">
    <text evidence="1">Belongs to the NAPRTase family.</text>
</comment>
<dbReference type="SUPFAM" id="SSF51690">
    <property type="entry name" value="Nicotinate/Quinolinate PRTase C-terminal domain-like"/>
    <property type="match status" value="1"/>
</dbReference>
<keyword evidence="10" id="KW-1185">Reference proteome</keyword>
<dbReference type="InterPro" id="IPR016471">
    <property type="entry name" value="Nicotinamide_PRibTrfase"/>
</dbReference>
<feature type="domain" description="Nicotinate/nicotinamide phosphoribosyltransferase" evidence="8">
    <location>
        <begin position="127"/>
        <end position="365"/>
    </location>
</feature>
<dbReference type="PANTHER" id="PTHR43816:SF1">
    <property type="entry name" value="NICOTINAMIDE PHOSPHORIBOSYLTRANSFERASE"/>
    <property type="match status" value="1"/>
</dbReference>
<feature type="non-terminal residue" evidence="9">
    <location>
        <position position="1"/>
    </location>
</feature>
<evidence type="ECO:0000256" key="2">
    <source>
        <dbReference type="ARBA" id="ARBA00022642"/>
    </source>
</evidence>
<gene>
    <name evidence="9" type="ORF">N1032_23620</name>
</gene>
<dbReference type="Gene3D" id="3.20.20.70">
    <property type="entry name" value="Aldolase class I"/>
    <property type="match status" value="1"/>
</dbReference>
<accession>A0ABT2H9X0</accession>
<evidence type="ECO:0000313" key="9">
    <source>
        <dbReference type="EMBL" id="MCS5736724.1"/>
    </source>
</evidence>
<keyword evidence="3" id="KW-0328">Glycosyltransferase</keyword>
<dbReference type="InterPro" id="IPR013785">
    <property type="entry name" value="Aldolase_TIM"/>
</dbReference>
<dbReference type="Pfam" id="PF04095">
    <property type="entry name" value="NAPRTase"/>
    <property type="match status" value="1"/>
</dbReference>
<comment type="pathway">
    <text evidence="5">Cofactor biosynthesis; NAD(+) biosynthesis; nicotinamide D-ribonucleotide from 5-phospho-alpha-D-ribose 1-diphosphate and nicotinamide: step 1/1.</text>
</comment>
<reference evidence="9" key="1">
    <citation type="submission" date="2022-08" db="EMBL/GenBank/DDBJ databases">
        <authorList>
            <person name="Deng Y."/>
            <person name="Han X.-F."/>
            <person name="Zhang Y.-Q."/>
        </authorList>
    </citation>
    <scope>NUCLEOTIDE SEQUENCE</scope>
    <source>
        <strain evidence="9">CPCC 203386</strain>
    </source>
</reference>
<evidence type="ECO:0000256" key="3">
    <source>
        <dbReference type="ARBA" id="ARBA00022676"/>
    </source>
</evidence>
<keyword evidence="2" id="KW-0662">Pyridine nucleotide biosynthesis</keyword>
<dbReference type="EC" id="2.4.2.12" evidence="6"/>
<keyword evidence="4" id="KW-0808">Transferase</keyword>
<feature type="non-terminal residue" evidence="9">
    <location>
        <position position="367"/>
    </location>
</feature>
<proteinExistence type="inferred from homology"/>
<evidence type="ECO:0000256" key="7">
    <source>
        <dbReference type="ARBA" id="ARBA00035036"/>
    </source>
</evidence>
<dbReference type="InterPro" id="IPR041525">
    <property type="entry name" value="N/Namide_PRibTrfase"/>
</dbReference>
<evidence type="ECO:0000256" key="6">
    <source>
        <dbReference type="ARBA" id="ARBA00035024"/>
    </source>
</evidence>
<protein>
    <recommendedName>
        <fullName evidence="7">Nicotinamide phosphoribosyltransferase</fullName>
        <ecNumber evidence="6">2.4.2.12</ecNumber>
    </recommendedName>
</protein>
<dbReference type="InterPro" id="IPR036068">
    <property type="entry name" value="Nicotinate_pribotase-like_C"/>
</dbReference>
<evidence type="ECO:0000256" key="4">
    <source>
        <dbReference type="ARBA" id="ARBA00022679"/>
    </source>
</evidence>
<dbReference type="EMBL" id="JANLCJ010000137">
    <property type="protein sequence ID" value="MCS5736724.1"/>
    <property type="molecule type" value="Genomic_DNA"/>
</dbReference>
<evidence type="ECO:0000256" key="5">
    <source>
        <dbReference type="ARBA" id="ARBA00035007"/>
    </source>
</evidence>